<reference evidence="1 2" key="1">
    <citation type="submission" date="2018-08" db="EMBL/GenBank/DDBJ databases">
        <title>Lysinibacillus sp. YLB-03 draft genome sequence.</title>
        <authorList>
            <person name="Yu L."/>
        </authorList>
    </citation>
    <scope>NUCLEOTIDE SEQUENCE [LARGE SCALE GENOMIC DNA]</scope>
    <source>
        <strain evidence="1 2">YLB-03</strain>
    </source>
</reference>
<dbReference type="OrthoDB" id="193997at2"/>
<evidence type="ECO:0000313" key="2">
    <source>
        <dbReference type="Proteomes" id="UP000265692"/>
    </source>
</evidence>
<keyword evidence="2" id="KW-1185">Reference proteome</keyword>
<accession>A0A396SCC4</accession>
<evidence type="ECO:0000313" key="1">
    <source>
        <dbReference type="EMBL" id="RHW34093.1"/>
    </source>
</evidence>
<gene>
    <name evidence="1" type="ORF">D1B33_14975</name>
</gene>
<dbReference type="InterPro" id="IPR027417">
    <property type="entry name" value="P-loop_NTPase"/>
</dbReference>
<keyword evidence="1" id="KW-0808">Transferase</keyword>
<dbReference type="Gene3D" id="3.40.50.300">
    <property type="entry name" value="P-loop containing nucleotide triphosphate hydrolases"/>
    <property type="match status" value="1"/>
</dbReference>
<dbReference type="GO" id="GO:0016301">
    <property type="term" value="F:kinase activity"/>
    <property type="evidence" value="ECO:0007669"/>
    <property type="project" value="UniProtKB-KW"/>
</dbReference>
<proteinExistence type="predicted"/>
<sequence>MKVFFISGPQAVGKMTIGEEISKKLDLPLLHNHMTLELIQPFLGWVPATFQLSTQFRTAIFNEMVKQSEVKGLIFTFVMAFDIPQDVEEINGYKEIFLSKGIDIFFVELSADLEERLRRNKTENRLAKKPSKRNLEHSENELLESFRTHRLNSLPGEIKDKHYFQLDVTNLTAEQAADKIIEYFNTKPDEE</sequence>
<keyword evidence="1" id="KW-0418">Kinase</keyword>
<dbReference type="SUPFAM" id="SSF52540">
    <property type="entry name" value="P-loop containing nucleoside triphosphate hydrolases"/>
    <property type="match status" value="1"/>
</dbReference>
<dbReference type="AlphaFoldDB" id="A0A396SCC4"/>
<dbReference type="RefSeq" id="WP_118877207.1">
    <property type="nucleotide sequence ID" value="NZ_QWEI01000009.1"/>
</dbReference>
<comment type="caution">
    <text evidence="1">The sequence shown here is derived from an EMBL/GenBank/DDBJ whole genome shotgun (WGS) entry which is preliminary data.</text>
</comment>
<organism evidence="1 2">
    <name type="scientific">Ureibacillus yapensis</name>
    <dbReference type="NCBI Taxonomy" id="2304605"/>
    <lineage>
        <taxon>Bacteria</taxon>
        <taxon>Bacillati</taxon>
        <taxon>Bacillota</taxon>
        <taxon>Bacilli</taxon>
        <taxon>Bacillales</taxon>
        <taxon>Caryophanaceae</taxon>
        <taxon>Ureibacillus</taxon>
    </lineage>
</organism>
<name>A0A396SCC4_9BACL</name>
<dbReference type="EMBL" id="QWEI01000009">
    <property type="protein sequence ID" value="RHW34093.1"/>
    <property type="molecule type" value="Genomic_DNA"/>
</dbReference>
<dbReference type="Proteomes" id="UP000265692">
    <property type="component" value="Unassembled WGS sequence"/>
</dbReference>
<protein>
    <submittedName>
        <fullName evidence="1">Shikimate kinase</fullName>
    </submittedName>
</protein>